<sequence length="60" mass="6702">MSMSEARQDPGWRWVADVGSRHGQSQLANSELLADERKKPRPRSGNGANAWFAKHGITVR</sequence>
<dbReference type="STRING" id="1202450.B586_13845"/>
<gene>
    <name evidence="2" type="ORF">ABH38_18540</name>
</gene>
<feature type="compositionally biased region" description="Basic and acidic residues" evidence="1">
    <location>
        <begin position="1"/>
        <end position="10"/>
    </location>
</feature>
<dbReference type="EMBL" id="LDPR01000025">
    <property type="protein sequence ID" value="KLO34503.1"/>
    <property type="molecule type" value="Genomic_DNA"/>
</dbReference>
<evidence type="ECO:0000313" key="3">
    <source>
        <dbReference type="Proteomes" id="UP000036334"/>
    </source>
</evidence>
<dbReference type="Proteomes" id="UP000036334">
    <property type="component" value="Unassembled WGS sequence"/>
</dbReference>
<comment type="caution">
    <text evidence="2">The sequence shown here is derived from an EMBL/GenBank/DDBJ whole genome shotgun (WGS) entry which is preliminary data.</text>
</comment>
<protein>
    <submittedName>
        <fullName evidence="2">Uncharacterized protein</fullName>
    </submittedName>
</protein>
<evidence type="ECO:0000313" key="2">
    <source>
        <dbReference type="EMBL" id="KLO34503.1"/>
    </source>
</evidence>
<proteinExistence type="predicted"/>
<accession>A0A0I9TAK6</accession>
<evidence type="ECO:0000256" key="1">
    <source>
        <dbReference type="SAM" id="MobiDB-lite"/>
    </source>
</evidence>
<reference evidence="2 3" key="1">
    <citation type="submission" date="2015-05" db="EMBL/GenBank/DDBJ databases">
        <title>Genome sequence of Mycobacterium haemophilum.</title>
        <authorList>
            <person name="Greninger A.L."/>
            <person name="Cunningham G."/>
            <person name="Miller S."/>
        </authorList>
    </citation>
    <scope>NUCLEOTIDE SEQUENCE [LARGE SCALE GENOMIC DNA]</scope>
    <source>
        <strain evidence="3">UC1</strain>
    </source>
</reference>
<dbReference type="PATRIC" id="fig|29311.18.peg.2932"/>
<organism evidence="2 3">
    <name type="scientific">Mycobacterium haemophilum</name>
    <dbReference type="NCBI Taxonomy" id="29311"/>
    <lineage>
        <taxon>Bacteria</taxon>
        <taxon>Bacillati</taxon>
        <taxon>Actinomycetota</taxon>
        <taxon>Actinomycetes</taxon>
        <taxon>Mycobacteriales</taxon>
        <taxon>Mycobacteriaceae</taxon>
        <taxon>Mycobacterium</taxon>
    </lineage>
</organism>
<keyword evidence="3" id="KW-1185">Reference proteome</keyword>
<name>A0A0I9TAK6_9MYCO</name>
<feature type="region of interest" description="Disordered" evidence="1">
    <location>
        <begin position="1"/>
        <end position="60"/>
    </location>
</feature>
<dbReference type="AlphaFoldDB" id="A0A0I9TAK6"/>